<dbReference type="Gene3D" id="3.40.50.2000">
    <property type="entry name" value="Glycogen Phosphorylase B"/>
    <property type="match status" value="1"/>
</dbReference>
<dbReference type="InterPro" id="IPR003323">
    <property type="entry name" value="OTU_dom"/>
</dbReference>
<dbReference type="Gene3D" id="3.90.70.80">
    <property type="match status" value="1"/>
</dbReference>
<keyword evidence="7" id="KW-0808">Transferase</keyword>
<gene>
    <name evidence="14" type="ORF">E5288_WYG021438</name>
</gene>
<dbReference type="InterPro" id="IPR007235">
    <property type="entry name" value="Glyco_trans_28_C"/>
</dbReference>
<evidence type="ECO:0000256" key="2">
    <source>
        <dbReference type="ARBA" id="ARBA00006962"/>
    </source>
</evidence>
<protein>
    <recommendedName>
        <fullName evidence="4">UDP-N-acetylglucosamine transferase subunit ALG13</fullName>
        <ecNumber evidence="3">2.4.1.141</ecNumber>
    </recommendedName>
</protein>
<evidence type="ECO:0000256" key="6">
    <source>
        <dbReference type="ARBA" id="ARBA00022676"/>
    </source>
</evidence>
<feature type="region of interest" description="Disordered" evidence="11">
    <location>
        <begin position="660"/>
        <end position="679"/>
    </location>
</feature>
<dbReference type="AlphaFoldDB" id="A0A6B0S8N8"/>
<evidence type="ECO:0000256" key="10">
    <source>
        <dbReference type="ARBA" id="ARBA00022824"/>
    </source>
</evidence>
<dbReference type="InterPro" id="IPR039042">
    <property type="entry name" value="Alg13-like"/>
</dbReference>
<keyword evidence="15" id="KW-1185">Reference proteome</keyword>
<evidence type="ECO:0000313" key="14">
    <source>
        <dbReference type="EMBL" id="MXQ98231.1"/>
    </source>
</evidence>
<dbReference type="GO" id="GO:0004577">
    <property type="term" value="F:N-acetylglucosaminyldiphosphodolichol N-acetylglucosaminyltransferase activity"/>
    <property type="evidence" value="ECO:0007669"/>
    <property type="project" value="UniProtKB-EC"/>
</dbReference>
<accession>A0A6B0S8N8</accession>
<keyword evidence="8" id="KW-0833">Ubl conjugation pathway</keyword>
<dbReference type="GO" id="GO:0006508">
    <property type="term" value="P:proteolysis"/>
    <property type="evidence" value="ECO:0007669"/>
    <property type="project" value="UniProtKB-KW"/>
</dbReference>
<feature type="domain" description="OTU" evidence="13">
    <location>
        <begin position="270"/>
        <end position="371"/>
    </location>
</feature>
<keyword evidence="9" id="KW-0378">Hydrolase</keyword>
<organism evidence="14 15">
    <name type="scientific">Bos mutus</name>
    <name type="common">wild yak</name>
    <dbReference type="NCBI Taxonomy" id="72004"/>
    <lineage>
        <taxon>Eukaryota</taxon>
        <taxon>Metazoa</taxon>
        <taxon>Chordata</taxon>
        <taxon>Craniata</taxon>
        <taxon>Vertebrata</taxon>
        <taxon>Euteleostomi</taxon>
        <taxon>Mammalia</taxon>
        <taxon>Eutheria</taxon>
        <taxon>Laurasiatheria</taxon>
        <taxon>Artiodactyla</taxon>
        <taxon>Ruminantia</taxon>
        <taxon>Pecora</taxon>
        <taxon>Bovidae</taxon>
        <taxon>Bovinae</taxon>
        <taxon>Bos</taxon>
    </lineage>
</organism>
<dbReference type="SUPFAM" id="SSF53756">
    <property type="entry name" value="UDP-Glycosyltransferase/glycogen phosphorylase"/>
    <property type="match status" value="1"/>
</dbReference>
<evidence type="ECO:0000256" key="11">
    <source>
        <dbReference type="SAM" id="MobiDB-lite"/>
    </source>
</evidence>
<sequence>MKCVFVTVGTTSFDDLIACVSAHDSLQIIQSLGYNRLVLQIGRGKVVPEPFSTESFTLDVYRYKDSLKEDLQKADLVISHAGAGSCLETLEKRKPLIVVINERLMNNHQLELAKQLHKDGHLFYCTCSMLPGLLQSMDLSTLNCFPPGQPEKFSAFLDKVIKDKQKNLALDGKNILIVSLLLLKDSKYEECLFSLQEHRLFLFFSQGPDLAWASQPVASAPEKCQDSAALTPTAFSCLDFGLLSGYLHKQALVTATYSSLRSAFSFLPHLFCSQVHHLEIRKACVSYMRENQQTFESYVEGSFEKYLERLGDPKESAGQLEIRALSLIYNRDFILYRYPGKPPTSVTDNGYEDKILLCYSSNGHYDSVYSKQFQSSAAVCQAVLYEILYKDVFVVDEEELKTAVELFRSGSKKNRNNAVTGNEDVHIDYKSSIQDRTEEWGACCNVENIPEGYNQGTDETKSPENPSKMLFPYKVLKALDPEIYRNVEFDVWLDSRKELQKSDYMEYAGRQYYLGDKCQVRLESGGRYYNAHIQEVGNENSSVTVFIEELAEKHVVPLVDLKPVTQVTPVPAWNAMPSRKGRSYQKISGGYIPEIAMSEMDMKQRKKMFKKVRGKEVYMTMAYSRAEPLLPPRLQHSMHYGHGPPMHYSQTAGNVMSNEHFHPQHSSQRQGRGYGMPRDSSRFINRHNMTGPKVGFYPGPGKRCCQSYDNFYRSRSFRRSHRQIHCMNKECQFSFAPEMPRGLEETITFYEVEEGDETAYPALPNHGGPSTMVPASSRYCVARRGHSSGKQPLNSEEGDGQSDSGGYHEDYIYPSEPDYDTSGVYSTAESTANLSLQARRPCSMPPQDTVTSYNYPQKVMVNSAAVAASCANNVPAPVLPNCAAANQASSTTSVSSQNAIQPLFVSPPTQGRPGRLLVVAYFGNLFFYSWTCTYSNSSDWIKLLESPVLSLFNLLIMYVGEASNLALPPPPYSCDPSGSDLPQDTKVLQYYFNLGLQCYHHSFWHSMVYVPQMQQQQLHAENYPVYTEPPPLVDQTIPQLYSEVERQDGTQAEVSANGTFPNADPASVPHGAVYYPVMSDPYGQPPLPGFDSCLPVVPDYPYVAPWHPVGAAYGGSPQIHGAMNPGPLGYIAAPPSASHYVPQNM</sequence>
<dbReference type="PROSITE" id="PS50802">
    <property type="entry name" value="OTU"/>
    <property type="match status" value="1"/>
</dbReference>
<evidence type="ECO:0000256" key="5">
    <source>
        <dbReference type="ARBA" id="ARBA00022670"/>
    </source>
</evidence>
<dbReference type="EC" id="2.4.1.141" evidence="3"/>
<dbReference type="EMBL" id="VBQZ03000225">
    <property type="protein sequence ID" value="MXQ98231.1"/>
    <property type="molecule type" value="Genomic_DNA"/>
</dbReference>
<feature type="region of interest" description="Disordered" evidence="11">
    <location>
        <begin position="784"/>
        <end position="813"/>
    </location>
</feature>
<dbReference type="SUPFAM" id="SSF54001">
    <property type="entry name" value="Cysteine proteinases"/>
    <property type="match status" value="1"/>
</dbReference>
<dbReference type="GO" id="GO:0008234">
    <property type="term" value="F:cysteine-type peptidase activity"/>
    <property type="evidence" value="ECO:0007669"/>
    <property type="project" value="UniProtKB-KW"/>
</dbReference>
<evidence type="ECO:0000256" key="3">
    <source>
        <dbReference type="ARBA" id="ARBA00012614"/>
    </source>
</evidence>
<evidence type="ECO:0000256" key="4">
    <source>
        <dbReference type="ARBA" id="ARBA00017468"/>
    </source>
</evidence>
<keyword evidence="10" id="KW-0256">Endoplasmic reticulum</keyword>
<evidence type="ECO:0000256" key="1">
    <source>
        <dbReference type="ARBA" id="ARBA00004240"/>
    </source>
</evidence>
<dbReference type="GO" id="GO:0006488">
    <property type="term" value="P:dolichol-linked oligosaccharide biosynthetic process"/>
    <property type="evidence" value="ECO:0007669"/>
    <property type="project" value="InterPro"/>
</dbReference>
<comment type="similarity">
    <text evidence="2">Belongs to the glycosyltransferase 28 family.</text>
</comment>
<dbReference type="InterPro" id="IPR038765">
    <property type="entry name" value="Papain-like_cys_pep_sf"/>
</dbReference>
<evidence type="ECO:0000259" key="12">
    <source>
        <dbReference type="PROSITE" id="PS50304"/>
    </source>
</evidence>
<keyword evidence="9" id="KW-0788">Thiol protease</keyword>
<dbReference type="Pfam" id="PF04101">
    <property type="entry name" value="Glyco_tran_28_C"/>
    <property type="match status" value="1"/>
</dbReference>
<feature type="domain" description="Tudor" evidence="12">
    <location>
        <begin position="511"/>
        <end position="571"/>
    </location>
</feature>
<evidence type="ECO:0000256" key="9">
    <source>
        <dbReference type="ARBA" id="ARBA00022807"/>
    </source>
</evidence>
<dbReference type="GO" id="GO:0005783">
    <property type="term" value="C:endoplasmic reticulum"/>
    <property type="evidence" value="ECO:0007669"/>
    <property type="project" value="UniProtKB-SubCell"/>
</dbReference>
<dbReference type="PROSITE" id="PS50304">
    <property type="entry name" value="TUDOR"/>
    <property type="match status" value="1"/>
</dbReference>
<dbReference type="Pfam" id="PF02338">
    <property type="entry name" value="OTU"/>
    <property type="match status" value="1"/>
</dbReference>
<evidence type="ECO:0000256" key="8">
    <source>
        <dbReference type="ARBA" id="ARBA00022786"/>
    </source>
</evidence>
<dbReference type="CDD" id="cd20447">
    <property type="entry name" value="Tudor_TDRD13"/>
    <property type="match status" value="1"/>
</dbReference>
<keyword evidence="6" id="KW-0328">Glycosyltransferase</keyword>
<dbReference type="SMART" id="SM00333">
    <property type="entry name" value="TUDOR"/>
    <property type="match status" value="1"/>
</dbReference>
<dbReference type="PANTHER" id="PTHR12867">
    <property type="entry name" value="GLYCOSYL TRANSFERASE-RELATED"/>
    <property type="match status" value="1"/>
</dbReference>
<dbReference type="Proteomes" id="UP000322234">
    <property type="component" value="Unassembled WGS sequence"/>
</dbReference>
<comment type="caution">
    <text evidence="14">The sequence shown here is derived from an EMBL/GenBank/DDBJ whole genome shotgun (WGS) entry which is preliminary data.</text>
</comment>
<comment type="subcellular location">
    <subcellularLocation>
        <location evidence="1">Endoplasmic reticulum</location>
    </subcellularLocation>
</comment>
<dbReference type="InterPro" id="IPR002999">
    <property type="entry name" value="Tudor"/>
</dbReference>
<dbReference type="PANTHER" id="PTHR12867:SF7">
    <property type="entry name" value="BIFUNCTIONAL UDP-N-ACETYLGLUCOSAMINE TRANSFERASE AND DEUBIQUITINASE ALG13-RELATED"/>
    <property type="match status" value="1"/>
</dbReference>
<evidence type="ECO:0000259" key="13">
    <source>
        <dbReference type="PROSITE" id="PS50802"/>
    </source>
</evidence>
<reference evidence="14" key="1">
    <citation type="submission" date="2019-10" db="EMBL/GenBank/DDBJ databases">
        <title>The sequence and de novo assembly of the wild yak genome.</title>
        <authorList>
            <person name="Liu Y."/>
        </authorList>
    </citation>
    <scope>NUCLEOTIDE SEQUENCE [LARGE SCALE GENOMIC DNA]</scope>
    <source>
        <strain evidence="14">WY2019</strain>
    </source>
</reference>
<name>A0A6B0S8N8_9CETA</name>
<evidence type="ECO:0000313" key="15">
    <source>
        <dbReference type="Proteomes" id="UP000322234"/>
    </source>
</evidence>
<keyword evidence="5" id="KW-0645">Protease</keyword>
<dbReference type="SUPFAM" id="SSF63748">
    <property type="entry name" value="Tudor/PWWP/MBT"/>
    <property type="match status" value="1"/>
</dbReference>
<evidence type="ECO:0000256" key="7">
    <source>
        <dbReference type="ARBA" id="ARBA00022679"/>
    </source>
</evidence>
<proteinExistence type="inferred from homology"/>